<keyword evidence="2" id="KW-1185">Reference proteome</keyword>
<dbReference type="AlphaFoldDB" id="A0A8X6IMC6"/>
<comment type="caution">
    <text evidence="1">The sequence shown here is derived from an EMBL/GenBank/DDBJ whole genome shotgun (WGS) entry which is preliminary data.</text>
</comment>
<proteinExistence type="predicted"/>
<organism evidence="1 2">
    <name type="scientific">Trichonephila inaurata madagascariensis</name>
    <dbReference type="NCBI Taxonomy" id="2747483"/>
    <lineage>
        <taxon>Eukaryota</taxon>
        <taxon>Metazoa</taxon>
        <taxon>Ecdysozoa</taxon>
        <taxon>Arthropoda</taxon>
        <taxon>Chelicerata</taxon>
        <taxon>Arachnida</taxon>
        <taxon>Araneae</taxon>
        <taxon>Araneomorphae</taxon>
        <taxon>Entelegynae</taxon>
        <taxon>Araneoidea</taxon>
        <taxon>Nephilidae</taxon>
        <taxon>Trichonephila</taxon>
        <taxon>Trichonephila inaurata</taxon>
    </lineage>
</organism>
<gene>
    <name evidence="1" type="ORF">TNIN_42671</name>
</gene>
<accession>A0A8X6IMC6</accession>
<protein>
    <submittedName>
        <fullName evidence="1">Uncharacterized protein</fullName>
    </submittedName>
</protein>
<dbReference type="EMBL" id="BMAV01026519">
    <property type="protein sequence ID" value="GFS51086.1"/>
    <property type="molecule type" value="Genomic_DNA"/>
</dbReference>
<name>A0A8X6IMC6_9ARAC</name>
<sequence length="88" mass="9993">MEQLPVAALLPAINAVVRSTPAKHVRQNGESVQTARGNTLLIPKSVQNGSKKKKYKELKYFKTFRILKKRNGWSISYLLEPPVLMLMQ</sequence>
<evidence type="ECO:0000313" key="1">
    <source>
        <dbReference type="EMBL" id="GFS51086.1"/>
    </source>
</evidence>
<dbReference type="Proteomes" id="UP000886998">
    <property type="component" value="Unassembled WGS sequence"/>
</dbReference>
<evidence type="ECO:0000313" key="2">
    <source>
        <dbReference type="Proteomes" id="UP000886998"/>
    </source>
</evidence>
<reference evidence="1" key="1">
    <citation type="submission" date="2020-08" db="EMBL/GenBank/DDBJ databases">
        <title>Multicomponent nature underlies the extraordinary mechanical properties of spider dragline silk.</title>
        <authorList>
            <person name="Kono N."/>
            <person name="Nakamura H."/>
            <person name="Mori M."/>
            <person name="Yoshida Y."/>
            <person name="Ohtoshi R."/>
            <person name="Malay A.D."/>
            <person name="Moran D.A.P."/>
            <person name="Tomita M."/>
            <person name="Numata K."/>
            <person name="Arakawa K."/>
        </authorList>
    </citation>
    <scope>NUCLEOTIDE SEQUENCE</scope>
</reference>